<evidence type="ECO:0000313" key="10">
    <source>
        <dbReference type="EMBL" id="MCY0965027.1"/>
    </source>
</evidence>
<dbReference type="HAMAP" id="MF_00316">
    <property type="entry name" value="MobA"/>
    <property type="match status" value="1"/>
</dbReference>
<sequence>MKATSQTVGLLLAGGESRRMGKDKALLPIEGYPDLLHRQLALLQSLSLDRYLVSRHQRHGELPLAGAELLIDQNQGQHEGPLAGIAAALNACPDATELLVLPVDLPCMTRDVLESLLESGRRLRQGLYFEGEYLPLYLPVTSSLRSDLAQRLGQLSSDKSIRGMLRRENAAGLPVPDSLVFTNTNTPEEWQACQIRPHSF</sequence>
<evidence type="ECO:0000256" key="8">
    <source>
        <dbReference type="HAMAP-Rule" id="MF_00316"/>
    </source>
</evidence>
<feature type="binding site" evidence="8">
    <location>
        <position position="104"/>
    </location>
    <ligand>
        <name>GTP</name>
        <dbReference type="ChEBI" id="CHEBI:37565"/>
    </ligand>
</feature>
<dbReference type="CDD" id="cd02503">
    <property type="entry name" value="MobA"/>
    <property type="match status" value="1"/>
</dbReference>
<evidence type="ECO:0000256" key="3">
    <source>
        <dbReference type="ARBA" id="ARBA00022723"/>
    </source>
</evidence>
<feature type="binding site" evidence="8">
    <location>
        <position position="104"/>
    </location>
    <ligand>
        <name>Mg(2+)</name>
        <dbReference type="ChEBI" id="CHEBI:18420"/>
    </ligand>
</feature>
<dbReference type="GO" id="GO:0005525">
    <property type="term" value="F:GTP binding"/>
    <property type="evidence" value="ECO:0007669"/>
    <property type="project" value="UniProtKB-UniRule"/>
</dbReference>
<comment type="function">
    <text evidence="8">Transfers a GMP moiety from GTP to Mo-molybdopterin (Mo-MPT) cofactor (Moco or molybdenum cofactor) to form Mo-molybdopterin guanine dinucleotide (Mo-MGD) cofactor.</text>
</comment>
<dbReference type="GO" id="GO:0046872">
    <property type="term" value="F:metal ion binding"/>
    <property type="evidence" value="ECO:0007669"/>
    <property type="project" value="UniProtKB-KW"/>
</dbReference>
<comment type="domain">
    <text evidence="8">The N-terminal domain determines nucleotide recognition and specific binding, while the C-terminal domain determines the specific binding to the target protein.</text>
</comment>
<comment type="caution">
    <text evidence="10">The sequence shown here is derived from an EMBL/GenBank/DDBJ whole genome shotgun (WGS) entry which is preliminary data.</text>
</comment>
<evidence type="ECO:0000256" key="1">
    <source>
        <dbReference type="ARBA" id="ARBA00022490"/>
    </source>
</evidence>
<dbReference type="InterPro" id="IPR025877">
    <property type="entry name" value="MobA-like_NTP_Trfase"/>
</dbReference>
<evidence type="ECO:0000256" key="5">
    <source>
        <dbReference type="ARBA" id="ARBA00022842"/>
    </source>
</evidence>
<organism evidence="10 11">
    <name type="scientific">Parathalassolituus penaei</name>
    <dbReference type="NCBI Taxonomy" id="2997323"/>
    <lineage>
        <taxon>Bacteria</taxon>
        <taxon>Pseudomonadati</taxon>
        <taxon>Pseudomonadota</taxon>
        <taxon>Gammaproteobacteria</taxon>
        <taxon>Oceanospirillales</taxon>
        <taxon>Oceanospirillaceae</taxon>
        <taxon>Parathalassolituus</taxon>
    </lineage>
</organism>
<comment type="caution">
    <text evidence="8">Lacks conserved residue(s) required for the propagation of feature annotation.</text>
</comment>
<comment type="similarity">
    <text evidence="8">Belongs to the MobA family.</text>
</comment>
<dbReference type="GO" id="GO:0005737">
    <property type="term" value="C:cytoplasm"/>
    <property type="evidence" value="ECO:0007669"/>
    <property type="project" value="UniProtKB-SubCell"/>
</dbReference>
<feature type="domain" description="MobA-like NTP transferase" evidence="9">
    <location>
        <begin position="9"/>
        <end position="168"/>
    </location>
</feature>
<keyword evidence="6 8" id="KW-0342">GTP-binding</keyword>
<dbReference type="AlphaFoldDB" id="A0A9X3ECH8"/>
<gene>
    <name evidence="8" type="primary">mobA</name>
    <name evidence="10" type="ORF">OUO13_07495</name>
</gene>
<keyword evidence="4 8" id="KW-0547">Nucleotide-binding</keyword>
<keyword evidence="7 8" id="KW-0501">Molybdenum cofactor biosynthesis</keyword>
<feature type="binding site" evidence="8">
    <location>
        <begin position="12"/>
        <end position="14"/>
    </location>
    <ligand>
        <name>GTP</name>
        <dbReference type="ChEBI" id="CHEBI:37565"/>
    </ligand>
</feature>
<dbReference type="EMBL" id="JAPNOA010000020">
    <property type="protein sequence ID" value="MCY0965027.1"/>
    <property type="molecule type" value="Genomic_DNA"/>
</dbReference>
<keyword evidence="10" id="KW-0548">Nucleotidyltransferase</keyword>
<keyword evidence="2 8" id="KW-0808">Transferase</keyword>
<accession>A0A9X3ECH8</accession>
<dbReference type="SUPFAM" id="SSF53448">
    <property type="entry name" value="Nucleotide-diphospho-sugar transferases"/>
    <property type="match status" value="1"/>
</dbReference>
<dbReference type="RefSeq" id="WP_283173243.1">
    <property type="nucleotide sequence ID" value="NZ_JAPNOA010000020.1"/>
</dbReference>
<keyword evidence="3 8" id="KW-0479">Metal-binding</keyword>
<dbReference type="GO" id="GO:1902758">
    <property type="term" value="P:bis(molybdopterin guanine dinucleotide)molybdenum biosynthetic process"/>
    <property type="evidence" value="ECO:0007669"/>
    <property type="project" value="TreeGrafter"/>
</dbReference>
<name>A0A9X3ECH8_9GAMM</name>
<evidence type="ECO:0000256" key="7">
    <source>
        <dbReference type="ARBA" id="ARBA00023150"/>
    </source>
</evidence>
<dbReference type="Pfam" id="PF12804">
    <property type="entry name" value="NTP_transf_3"/>
    <property type="match status" value="1"/>
</dbReference>
<dbReference type="PANTHER" id="PTHR19136:SF81">
    <property type="entry name" value="MOLYBDENUM COFACTOR GUANYLYLTRANSFERASE"/>
    <property type="match status" value="1"/>
</dbReference>
<dbReference type="Gene3D" id="3.90.550.10">
    <property type="entry name" value="Spore Coat Polysaccharide Biosynthesis Protein SpsA, Chain A"/>
    <property type="match status" value="1"/>
</dbReference>
<keyword evidence="5 8" id="KW-0460">Magnesium</keyword>
<evidence type="ECO:0000256" key="4">
    <source>
        <dbReference type="ARBA" id="ARBA00022741"/>
    </source>
</evidence>
<dbReference type="GO" id="GO:0061603">
    <property type="term" value="F:molybdenum cofactor guanylyltransferase activity"/>
    <property type="evidence" value="ECO:0007669"/>
    <property type="project" value="UniProtKB-EC"/>
</dbReference>
<protein>
    <recommendedName>
        <fullName evidence="8">Molybdenum cofactor guanylyltransferase</fullName>
        <shortName evidence="8">MoCo guanylyltransferase</shortName>
        <ecNumber evidence="8">2.7.7.77</ecNumber>
    </recommendedName>
    <alternativeName>
        <fullName evidence="8">GTP:molybdopterin guanylyltransferase</fullName>
    </alternativeName>
    <alternativeName>
        <fullName evidence="8">Mo-MPT guanylyltransferase</fullName>
    </alternativeName>
    <alternativeName>
        <fullName evidence="8">Molybdopterin guanylyltransferase</fullName>
    </alternativeName>
    <alternativeName>
        <fullName evidence="8">Molybdopterin-guanine dinucleotide synthase</fullName>
        <shortName evidence="8">MGD synthase</shortName>
    </alternativeName>
</protein>
<comment type="subunit">
    <text evidence="8">Monomer.</text>
</comment>
<comment type="cofactor">
    <cofactor evidence="8">
        <name>Mg(2+)</name>
        <dbReference type="ChEBI" id="CHEBI:18420"/>
    </cofactor>
</comment>
<evidence type="ECO:0000259" key="9">
    <source>
        <dbReference type="Pfam" id="PF12804"/>
    </source>
</evidence>
<dbReference type="InterPro" id="IPR013482">
    <property type="entry name" value="Molybde_CF_guanTrfase"/>
</dbReference>
<comment type="subcellular location">
    <subcellularLocation>
        <location evidence="8">Cytoplasm</location>
    </subcellularLocation>
</comment>
<dbReference type="InterPro" id="IPR029044">
    <property type="entry name" value="Nucleotide-diphossugar_trans"/>
</dbReference>
<proteinExistence type="inferred from homology"/>
<feature type="binding site" evidence="8">
    <location>
        <position position="24"/>
    </location>
    <ligand>
        <name>GTP</name>
        <dbReference type="ChEBI" id="CHEBI:37565"/>
    </ligand>
</feature>
<keyword evidence="11" id="KW-1185">Reference proteome</keyword>
<evidence type="ECO:0000313" key="11">
    <source>
        <dbReference type="Proteomes" id="UP001150830"/>
    </source>
</evidence>
<dbReference type="PANTHER" id="PTHR19136">
    <property type="entry name" value="MOLYBDENUM COFACTOR GUANYLYLTRANSFERASE"/>
    <property type="match status" value="1"/>
</dbReference>
<keyword evidence="1 8" id="KW-0963">Cytoplasm</keyword>
<reference evidence="10" key="1">
    <citation type="submission" date="2022-11" db="EMBL/GenBank/DDBJ databases">
        <title>Parathalassolutuus dongxingensis gen. nov., sp. nov., a novel member of family Oceanospirillaceae isolated from a coastal shrimp pond in Guangxi, China.</title>
        <authorList>
            <person name="Chen H."/>
        </authorList>
    </citation>
    <scope>NUCLEOTIDE SEQUENCE</scope>
    <source>
        <strain evidence="10">G-43</strain>
    </source>
</reference>
<dbReference type="Proteomes" id="UP001150830">
    <property type="component" value="Unassembled WGS sequence"/>
</dbReference>
<dbReference type="EC" id="2.7.7.77" evidence="8"/>
<evidence type="ECO:0000256" key="2">
    <source>
        <dbReference type="ARBA" id="ARBA00022679"/>
    </source>
</evidence>
<comment type="catalytic activity">
    <reaction evidence="8">
        <text>Mo-molybdopterin + GTP + H(+) = Mo-molybdopterin guanine dinucleotide + diphosphate</text>
        <dbReference type="Rhea" id="RHEA:34243"/>
        <dbReference type="ChEBI" id="CHEBI:15378"/>
        <dbReference type="ChEBI" id="CHEBI:33019"/>
        <dbReference type="ChEBI" id="CHEBI:37565"/>
        <dbReference type="ChEBI" id="CHEBI:71302"/>
        <dbReference type="ChEBI" id="CHEBI:71310"/>
        <dbReference type="EC" id="2.7.7.77"/>
    </reaction>
</comment>
<evidence type="ECO:0000256" key="6">
    <source>
        <dbReference type="ARBA" id="ARBA00023134"/>
    </source>
</evidence>
<feature type="binding site" evidence="8">
    <location>
        <position position="72"/>
    </location>
    <ligand>
        <name>GTP</name>
        <dbReference type="ChEBI" id="CHEBI:37565"/>
    </ligand>
</feature>